<dbReference type="eggNOG" id="COG3119">
    <property type="taxonomic scope" value="Bacteria"/>
</dbReference>
<dbReference type="STRING" id="926556.Echvi_3410"/>
<dbReference type="Gene3D" id="3.30.1120.10">
    <property type="match status" value="1"/>
</dbReference>
<dbReference type="HOGENOM" id="CLU_006332_10_4_10"/>
<proteinExistence type="predicted"/>
<dbReference type="RefSeq" id="WP_015267175.1">
    <property type="nucleotide sequence ID" value="NC_019904.1"/>
</dbReference>
<dbReference type="PANTHER" id="PTHR43751">
    <property type="entry name" value="SULFATASE"/>
    <property type="match status" value="1"/>
</dbReference>
<dbReference type="PANTHER" id="PTHR43751:SF3">
    <property type="entry name" value="SULFATASE N-TERMINAL DOMAIN-CONTAINING PROTEIN"/>
    <property type="match status" value="1"/>
</dbReference>
<feature type="domain" description="Sulfatase N-terminal" evidence="2">
    <location>
        <begin position="32"/>
        <end position="418"/>
    </location>
</feature>
<evidence type="ECO:0000313" key="4">
    <source>
        <dbReference type="Proteomes" id="UP000010796"/>
    </source>
</evidence>
<dbReference type="PATRIC" id="fig|926556.3.peg.3599"/>
<reference evidence="4" key="1">
    <citation type="submission" date="2012-02" db="EMBL/GenBank/DDBJ databases">
        <title>The complete genome of Echinicola vietnamensis DSM 17526.</title>
        <authorList>
            <person name="Lucas S."/>
            <person name="Copeland A."/>
            <person name="Lapidus A."/>
            <person name="Glavina del Rio T."/>
            <person name="Dalin E."/>
            <person name="Tice H."/>
            <person name="Bruce D."/>
            <person name="Goodwin L."/>
            <person name="Pitluck S."/>
            <person name="Peters L."/>
            <person name="Ovchinnikova G."/>
            <person name="Teshima H."/>
            <person name="Kyrpides N."/>
            <person name="Mavromatis K."/>
            <person name="Ivanova N."/>
            <person name="Brettin T."/>
            <person name="Detter J.C."/>
            <person name="Han C."/>
            <person name="Larimer F."/>
            <person name="Land M."/>
            <person name="Hauser L."/>
            <person name="Markowitz V."/>
            <person name="Cheng J.-F."/>
            <person name="Hugenholtz P."/>
            <person name="Woyke T."/>
            <person name="Wu D."/>
            <person name="Brambilla E."/>
            <person name="Klenk H.-P."/>
            <person name="Eisen J.A."/>
        </authorList>
    </citation>
    <scope>NUCLEOTIDE SEQUENCE [LARGE SCALE GENOMIC DNA]</scope>
    <source>
        <strain evidence="4">DSM 17526 / LMG 23754 / KMM 6221</strain>
    </source>
</reference>
<evidence type="ECO:0000259" key="2">
    <source>
        <dbReference type="Pfam" id="PF00884"/>
    </source>
</evidence>
<dbReference type="Gene3D" id="3.90.182.10">
    <property type="entry name" value="Toxin - Anthrax Protective Antigen,domain 1"/>
    <property type="match status" value="1"/>
</dbReference>
<name>L0G477_ECHVK</name>
<keyword evidence="1" id="KW-0732">Signal</keyword>
<keyword evidence="4" id="KW-1185">Reference proteome</keyword>
<protein>
    <submittedName>
        <fullName evidence="3">Arylsulfatase A family protein</fullName>
    </submittedName>
</protein>
<feature type="signal peptide" evidence="1">
    <location>
        <begin position="1"/>
        <end position="26"/>
    </location>
</feature>
<dbReference type="InterPro" id="IPR000917">
    <property type="entry name" value="Sulfatase_N"/>
</dbReference>
<dbReference type="OrthoDB" id="9764377at2"/>
<sequence>MYAKAKPKALLLFSLFISLWSSPAKAQSAKSPNIIFVLVDDLGYGDIGVFFQNERKSRNDRSEPWIMTPQLDKMAHGGAMLTDHYTAAPVCAPSRASILMGVNQGHAHVRDNQFDKEIGDNYTMGAVLKAAGYKTIAVGKWGLQGEEEGPDWPTHPLKVGFDEYFGYIRHRDGHEHYPVEGIYRGSTEVYHDYETVEGLDKCYTGDLFTAKAKDYIIKHRDKSPNQPFFMYLAYDTPHAVLELPTQEYPAGGGLNGGIQWLGKAGEMINTASGEVDSYVYPEFRHASYDHDRNSATPEVPWPDTYKRYASVNRRIDDQVGDLMKLLEDLDIDDNTLVVFTSDNGPSRESYLPKEFAPYTPEFFNNFAHFDGIKRDVYEGGLRTATIVHWPARIKGGTVISSPSISYDWMATFADAAGAFVPVRTDGVSLLPSLTGTGNQEPSSIYVEYAQGGSIPNYAEFLEAHQGRKRGQMQMIRQGDMVGVRYDIQGQDDDFEIYDVTKDPQQGVDLSDQRPALQAGFKTAALRHRISDPAAPRPYDESLVPSIEVGNPQEGLTVKTYAINSSWIPKLHEQPLTQKAVKSPSFREVPNRGNLVVWQGYVDVPTAGKYTFSADRGTSHFFMRIHDIGVLDGNFDLNSIPKGTVYLAKGMHPVKIYCMRQSEDASLKLFWAYGEDEKNEIPAKAWYR</sequence>
<evidence type="ECO:0000313" key="3">
    <source>
        <dbReference type="EMBL" id="AGA79630.1"/>
    </source>
</evidence>
<dbReference type="InterPro" id="IPR052701">
    <property type="entry name" value="GAG_Ulvan_Degrading_Sulfatases"/>
</dbReference>
<organism evidence="3 4">
    <name type="scientific">Echinicola vietnamensis (strain DSM 17526 / LMG 23754 / KMM 6221)</name>
    <dbReference type="NCBI Taxonomy" id="926556"/>
    <lineage>
        <taxon>Bacteria</taxon>
        <taxon>Pseudomonadati</taxon>
        <taxon>Bacteroidota</taxon>
        <taxon>Cytophagia</taxon>
        <taxon>Cytophagales</taxon>
        <taxon>Cyclobacteriaceae</taxon>
        <taxon>Echinicola</taxon>
    </lineage>
</organism>
<feature type="chain" id="PRO_5003942204" evidence="1">
    <location>
        <begin position="27"/>
        <end position="687"/>
    </location>
</feature>
<dbReference type="Proteomes" id="UP000010796">
    <property type="component" value="Chromosome"/>
</dbReference>
<dbReference type="InterPro" id="IPR017850">
    <property type="entry name" value="Alkaline_phosphatase_core_sf"/>
</dbReference>
<dbReference type="Pfam" id="PF00884">
    <property type="entry name" value="Sulfatase"/>
    <property type="match status" value="1"/>
</dbReference>
<evidence type="ECO:0000256" key="1">
    <source>
        <dbReference type="SAM" id="SignalP"/>
    </source>
</evidence>
<accession>L0G477</accession>
<dbReference type="Gene3D" id="3.40.720.10">
    <property type="entry name" value="Alkaline Phosphatase, subunit A"/>
    <property type="match status" value="1"/>
</dbReference>
<dbReference type="KEGG" id="evi:Echvi_3410"/>
<dbReference type="SUPFAM" id="SSF56988">
    <property type="entry name" value="Anthrax protective antigen"/>
    <property type="match status" value="1"/>
</dbReference>
<dbReference type="SUPFAM" id="SSF53649">
    <property type="entry name" value="Alkaline phosphatase-like"/>
    <property type="match status" value="1"/>
</dbReference>
<dbReference type="EMBL" id="CP003346">
    <property type="protein sequence ID" value="AGA79630.1"/>
    <property type="molecule type" value="Genomic_DNA"/>
</dbReference>
<dbReference type="AlphaFoldDB" id="L0G477"/>
<gene>
    <name evidence="3" type="ordered locus">Echvi_3410</name>
</gene>